<sequence>MGAEMRLDDDARRAWSFGRARARVGDARARLRALSWRFAWGFDRAMRGVGAWSSDVARAWCARALGHRAGCDDAWRLGATFARGGWGGFRARHRASGVERAASSACVEATDAEGAVAGDGAGEQVVVDYAEFDARVDAVFGASTATAATTTAVAWDGLTSRDGAGVAWRPRSSAVVRRGVVRDVDGSDADGSDGSDDERGADAKVFSDDLDCLESDEDGDDDVQKMARLRASVGRCRTLNDEDEFDDIDAMACGSSAVVDDVRDARRRAIASSQPTRGVPDHIAHPERYTRYELDEPLVVGGGASVSSRAVPEPTPNTPDARFESAPLALTKPTFVATKKRKTTPATHDASMPPPSRVKIASIDADDAVEDAVEDATTSGVARTRNLRKRGG</sequence>
<organism evidence="2">
    <name type="scientific">Ostreococcus mediterraneus</name>
    <dbReference type="NCBI Taxonomy" id="1486918"/>
    <lineage>
        <taxon>Eukaryota</taxon>
        <taxon>Viridiplantae</taxon>
        <taxon>Chlorophyta</taxon>
        <taxon>Mamiellophyceae</taxon>
        <taxon>Mamiellales</taxon>
        <taxon>Bathycoccaceae</taxon>
        <taxon>Ostreococcus</taxon>
    </lineage>
</organism>
<evidence type="ECO:0000256" key="1">
    <source>
        <dbReference type="SAM" id="MobiDB-lite"/>
    </source>
</evidence>
<gene>
    <name evidence="2" type="ORF">OMED0929_LOCUS3792</name>
</gene>
<reference evidence="2" key="1">
    <citation type="submission" date="2021-01" db="EMBL/GenBank/DDBJ databases">
        <authorList>
            <person name="Corre E."/>
            <person name="Pelletier E."/>
            <person name="Niang G."/>
            <person name="Scheremetjew M."/>
            <person name="Finn R."/>
            <person name="Kale V."/>
            <person name="Holt S."/>
            <person name="Cochrane G."/>
            <person name="Meng A."/>
            <person name="Brown T."/>
            <person name="Cohen L."/>
        </authorList>
    </citation>
    <scope>NUCLEOTIDE SEQUENCE</scope>
    <source>
        <strain evidence="2">Clade-D-RCC2572</strain>
    </source>
</reference>
<protein>
    <submittedName>
        <fullName evidence="2">Uncharacterized protein</fullName>
    </submittedName>
</protein>
<feature type="region of interest" description="Disordered" evidence="1">
    <location>
        <begin position="304"/>
        <end position="358"/>
    </location>
</feature>
<dbReference type="AlphaFoldDB" id="A0A7S0PNF8"/>
<name>A0A7S0PNF8_9CHLO</name>
<dbReference type="EMBL" id="HBEW01004550">
    <property type="protein sequence ID" value="CAD8582319.1"/>
    <property type="molecule type" value="Transcribed_RNA"/>
</dbReference>
<accession>A0A7S0PNF8</accession>
<evidence type="ECO:0000313" key="2">
    <source>
        <dbReference type="EMBL" id="CAD8582319.1"/>
    </source>
</evidence>
<proteinExistence type="predicted"/>